<evidence type="ECO:0000313" key="2">
    <source>
        <dbReference type="Proteomes" id="UP000054498"/>
    </source>
</evidence>
<sequence>MLQWNWAAYQSGALQCENSAWDVPEDCGKATRTNNATCDPHASWEQCIPRLAPPGQIATENFVNW</sequence>
<protein>
    <submittedName>
        <fullName evidence="1">Uncharacterized protein</fullName>
    </submittedName>
</protein>
<dbReference type="RefSeq" id="XP_013904780.1">
    <property type="nucleotide sequence ID" value="XM_014049326.1"/>
</dbReference>
<proteinExistence type="predicted"/>
<dbReference type="KEGG" id="mng:MNEG_2197"/>
<accession>A0A0D2NMA2</accession>
<gene>
    <name evidence="1" type="ORF">MNEG_2197</name>
</gene>
<dbReference type="EMBL" id="KK100460">
    <property type="protein sequence ID" value="KIZ05761.1"/>
    <property type="molecule type" value="Genomic_DNA"/>
</dbReference>
<keyword evidence="2" id="KW-1185">Reference proteome</keyword>
<evidence type="ECO:0000313" key="1">
    <source>
        <dbReference type="EMBL" id="KIZ05761.1"/>
    </source>
</evidence>
<name>A0A0D2NMA2_9CHLO</name>
<dbReference type="GeneID" id="25735075"/>
<reference evidence="1 2" key="1">
    <citation type="journal article" date="2013" name="BMC Genomics">
        <title>Reconstruction of the lipid metabolism for the microalga Monoraphidium neglectum from its genome sequence reveals characteristics suitable for biofuel production.</title>
        <authorList>
            <person name="Bogen C."/>
            <person name="Al-Dilaimi A."/>
            <person name="Albersmeier A."/>
            <person name="Wichmann J."/>
            <person name="Grundmann M."/>
            <person name="Rupp O."/>
            <person name="Lauersen K.J."/>
            <person name="Blifernez-Klassen O."/>
            <person name="Kalinowski J."/>
            <person name="Goesmann A."/>
            <person name="Mussgnug J.H."/>
            <person name="Kruse O."/>
        </authorList>
    </citation>
    <scope>NUCLEOTIDE SEQUENCE [LARGE SCALE GENOMIC DNA]</scope>
    <source>
        <strain evidence="1 2">SAG 48.87</strain>
    </source>
</reference>
<dbReference type="AlphaFoldDB" id="A0A0D2NMA2"/>
<organism evidence="1 2">
    <name type="scientific">Monoraphidium neglectum</name>
    <dbReference type="NCBI Taxonomy" id="145388"/>
    <lineage>
        <taxon>Eukaryota</taxon>
        <taxon>Viridiplantae</taxon>
        <taxon>Chlorophyta</taxon>
        <taxon>core chlorophytes</taxon>
        <taxon>Chlorophyceae</taxon>
        <taxon>CS clade</taxon>
        <taxon>Sphaeropleales</taxon>
        <taxon>Selenastraceae</taxon>
        <taxon>Monoraphidium</taxon>
    </lineage>
</organism>
<dbReference type="Proteomes" id="UP000054498">
    <property type="component" value="Unassembled WGS sequence"/>
</dbReference>